<evidence type="ECO:0000313" key="4">
    <source>
        <dbReference type="Proteomes" id="UP001203338"/>
    </source>
</evidence>
<proteinExistence type="predicted"/>
<gene>
    <name evidence="3" type="ORF">M3P05_09345</name>
</gene>
<evidence type="ECO:0000256" key="1">
    <source>
        <dbReference type="SAM" id="MobiDB-lite"/>
    </source>
</evidence>
<comment type="caution">
    <text evidence="3">The sequence shown here is derived from an EMBL/GenBank/DDBJ whole genome shotgun (WGS) entry which is preliminary data.</text>
</comment>
<evidence type="ECO:0000313" key="3">
    <source>
        <dbReference type="EMBL" id="MCL6270137.1"/>
    </source>
</evidence>
<feature type="region of interest" description="Disordered" evidence="1">
    <location>
        <begin position="29"/>
        <end position="55"/>
    </location>
</feature>
<keyword evidence="4" id="KW-1185">Reference proteome</keyword>
<keyword evidence="2" id="KW-0732">Signal</keyword>
<feature type="region of interest" description="Disordered" evidence="1">
    <location>
        <begin position="407"/>
        <end position="427"/>
    </location>
</feature>
<accession>A0ABT0PFI3</accession>
<dbReference type="EMBL" id="JAMFLX010000010">
    <property type="protein sequence ID" value="MCL6270137.1"/>
    <property type="molecule type" value="Genomic_DNA"/>
</dbReference>
<name>A0ABT0PFI3_9GAMM</name>
<feature type="signal peptide" evidence="2">
    <location>
        <begin position="1"/>
        <end position="28"/>
    </location>
</feature>
<protein>
    <recommendedName>
        <fullName evidence="5">Secreted effector protein</fullName>
    </recommendedName>
</protein>
<evidence type="ECO:0008006" key="5">
    <source>
        <dbReference type="Google" id="ProtNLM"/>
    </source>
</evidence>
<evidence type="ECO:0000256" key="2">
    <source>
        <dbReference type="SAM" id="SignalP"/>
    </source>
</evidence>
<sequence>MRKSSRPCCFSLITLFIVILSLTTNAFAHGKKDSSSDVRSSSAPPPITDKKPAPQTRKFSLDEEELLQSLPEARSSLQTILASLASVKIKRSAFSSGKTSPKLLASTSQTSYAVNVVKRAPQLVLNNEDIRRLTLTAIFPGIISDIDKASRTESGKQVVQNIALLPVHQTATILKLLESFHNQHPLRSSTFDPAYLTSRALSLLINIVLVAENLAELVGFANSHLSFDEMVISQAKKASPITIDSSDQSSLLSSVYTLEATLLEKLGHEVPHETRYQYGYDFINKNEETQIVTAQMISLLDTYHGSVHSSYNSPKIKYSHDVLKGNYVIFSSKSTTRSLLQLERFEALQQVLAYDYQLELPLRPCDLHNDKILIELETKELSRFDDVMIELLNPLFKLTSEKHTTSMPQASASLYDDNNERENEPAEKPKTLALLAHERRRLMFQLFFPEDLQHLEYSYKESGDSETMKANMQLIFEHVELPLHKTSAIISLLEIYRKQQPSFDLDYLHSDISRLHITALSHIINIILCAKETSEISTTAKIIEEEHYTFDQVVILLSRLPLKSIHNPTNEYELNNALTRLAKKTGHQNEYMIHYFDFNEEKFKQLSKHTKKASDLLRDISDDKHSYPPSLLSSKLFLNNEGKTLIPLPEHIDDFQQAKALKGINKETKLASTPSLDRKDSVVLETLLHRAAIQLVEYGDTNFGSIIAELLRSTILYAAPFADRNDETMHVMTKVLPLLARIAPSLDAGWNLEIVNKIPLICEDGTDPLPTIIHAHQQGMLKLLGQEELDSDRLKKTREPNYLEHASPAKFYPASHEAHQSISIQERRTIKKHDEIIEQLLEGLIPEELVEPF</sequence>
<feature type="compositionally biased region" description="Basic and acidic residues" evidence="1">
    <location>
        <begin position="418"/>
        <end position="427"/>
    </location>
</feature>
<feature type="chain" id="PRO_5047410634" description="Secreted effector protein" evidence="2">
    <location>
        <begin position="29"/>
        <end position="853"/>
    </location>
</feature>
<reference evidence="3 4" key="1">
    <citation type="submission" date="2022-05" db="EMBL/GenBank/DDBJ databases">
        <authorList>
            <person name="Park J.-S."/>
        </authorList>
    </citation>
    <scope>NUCLEOTIDE SEQUENCE [LARGE SCALE GENOMIC DNA]</scope>
    <source>
        <strain evidence="3 4">2012CJ34-2</strain>
    </source>
</reference>
<dbReference type="RefSeq" id="WP_249699291.1">
    <property type="nucleotide sequence ID" value="NZ_JAMFLX010000010.1"/>
</dbReference>
<organism evidence="3 4">
    <name type="scientific">Parendozoicomonas callyspongiae</name>
    <dbReference type="NCBI Taxonomy" id="2942213"/>
    <lineage>
        <taxon>Bacteria</taxon>
        <taxon>Pseudomonadati</taxon>
        <taxon>Pseudomonadota</taxon>
        <taxon>Gammaproteobacteria</taxon>
        <taxon>Oceanospirillales</taxon>
        <taxon>Endozoicomonadaceae</taxon>
        <taxon>Parendozoicomonas</taxon>
    </lineage>
</organism>
<dbReference type="Proteomes" id="UP001203338">
    <property type="component" value="Unassembled WGS sequence"/>
</dbReference>